<accession>A0AAN2FCF7</accession>
<dbReference type="EMBL" id="OW970315">
    <property type="protein sequence ID" value="CAH6282972.1"/>
    <property type="molecule type" value="Genomic_DNA"/>
</dbReference>
<feature type="domain" description="HTH marR-type" evidence="1">
    <location>
        <begin position="6"/>
        <end position="142"/>
    </location>
</feature>
<proteinExistence type="predicted"/>
<dbReference type="Pfam" id="PF12802">
    <property type="entry name" value="MarR_2"/>
    <property type="match status" value="1"/>
</dbReference>
<dbReference type="InterPro" id="IPR000835">
    <property type="entry name" value="HTH_MarR-typ"/>
</dbReference>
<dbReference type="RefSeq" id="WP_031592331.1">
    <property type="nucleotide sequence ID" value="NZ_JBBJRI010000002.1"/>
</dbReference>
<protein>
    <submittedName>
        <fullName evidence="2">MarR family transcriptional regulator</fullName>
    </submittedName>
</protein>
<dbReference type="AlphaFoldDB" id="A0AAN2FCF7"/>
<organism evidence="2 3">
    <name type="scientific">Enterobacter agglomerans</name>
    <name type="common">Erwinia herbicola</name>
    <name type="synonym">Pantoea agglomerans</name>
    <dbReference type="NCBI Taxonomy" id="549"/>
    <lineage>
        <taxon>Bacteria</taxon>
        <taxon>Pseudomonadati</taxon>
        <taxon>Pseudomonadota</taxon>
        <taxon>Gammaproteobacteria</taxon>
        <taxon>Enterobacterales</taxon>
        <taxon>Erwiniaceae</taxon>
        <taxon>Pantoea</taxon>
        <taxon>Pantoea agglomerans group</taxon>
    </lineage>
</organism>
<dbReference type="Gene3D" id="1.10.10.10">
    <property type="entry name" value="Winged helix-like DNA-binding domain superfamily/Winged helix DNA-binding domain"/>
    <property type="match status" value="1"/>
</dbReference>
<dbReference type="InterPro" id="IPR011991">
    <property type="entry name" value="ArsR-like_HTH"/>
</dbReference>
<reference evidence="2" key="1">
    <citation type="submission" date="2022-05" db="EMBL/GenBank/DDBJ databases">
        <authorList>
            <person name="Pothier F. J."/>
        </authorList>
    </citation>
    <scope>NUCLEOTIDE SEQUENCE</scope>
    <source>
        <strain evidence="2">DAPP-PG734</strain>
    </source>
</reference>
<dbReference type="CDD" id="cd00090">
    <property type="entry name" value="HTH_ARSR"/>
    <property type="match status" value="1"/>
</dbReference>
<dbReference type="InterPro" id="IPR036390">
    <property type="entry name" value="WH_DNA-bd_sf"/>
</dbReference>
<evidence type="ECO:0000313" key="3">
    <source>
        <dbReference type="Proteomes" id="UP001158961"/>
    </source>
</evidence>
<evidence type="ECO:0000259" key="1">
    <source>
        <dbReference type="PROSITE" id="PS50995"/>
    </source>
</evidence>
<gene>
    <name evidence="2" type="ORF">DAPPPG734_10090</name>
</gene>
<dbReference type="InterPro" id="IPR036388">
    <property type="entry name" value="WH-like_DNA-bd_sf"/>
</dbReference>
<evidence type="ECO:0000313" key="2">
    <source>
        <dbReference type="EMBL" id="CAH6282972.1"/>
    </source>
</evidence>
<sequence length="153" mass="16745">MANSKADQLTQVILNVFRLNGALTEWGDRFVLPDGLTGTRWRMLGAVALAQRPVTAPQIALTMGVTRQGAQKQLNILVESGLMETQPNPMHKRSPLYALTESGQSVYDSVNARWQHQATEMAGQFSAAELGAAVHILQTLVETHEQSLAEHNV</sequence>
<dbReference type="GO" id="GO:0003700">
    <property type="term" value="F:DNA-binding transcription factor activity"/>
    <property type="evidence" value="ECO:0007669"/>
    <property type="project" value="InterPro"/>
</dbReference>
<dbReference type="PROSITE" id="PS50995">
    <property type="entry name" value="HTH_MARR_2"/>
    <property type="match status" value="1"/>
</dbReference>
<dbReference type="SMART" id="SM00347">
    <property type="entry name" value="HTH_MARR"/>
    <property type="match status" value="1"/>
</dbReference>
<dbReference type="SUPFAM" id="SSF46785">
    <property type="entry name" value="Winged helix' DNA-binding domain"/>
    <property type="match status" value="1"/>
</dbReference>
<name>A0AAN2FCF7_ENTAG</name>
<dbReference type="Proteomes" id="UP001158961">
    <property type="component" value="Chromosome"/>
</dbReference>